<evidence type="ECO:0008006" key="4">
    <source>
        <dbReference type="Google" id="ProtNLM"/>
    </source>
</evidence>
<evidence type="ECO:0000313" key="2">
    <source>
        <dbReference type="EMBL" id="EXJ80942.1"/>
    </source>
</evidence>
<keyword evidence="1" id="KW-0732">Signal</keyword>
<organism evidence="2 3">
    <name type="scientific">Capronia epimyces CBS 606.96</name>
    <dbReference type="NCBI Taxonomy" id="1182542"/>
    <lineage>
        <taxon>Eukaryota</taxon>
        <taxon>Fungi</taxon>
        <taxon>Dikarya</taxon>
        <taxon>Ascomycota</taxon>
        <taxon>Pezizomycotina</taxon>
        <taxon>Eurotiomycetes</taxon>
        <taxon>Chaetothyriomycetidae</taxon>
        <taxon>Chaetothyriales</taxon>
        <taxon>Herpotrichiellaceae</taxon>
        <taxon>Capronia</taxon>
    </lineage>
</organism>
<dbReference type="Proteomes" id="UP000019478">
    <property type="component" value="Unassembled WGS sequence"/>
</dbReference>
<dbReference type="GeneID" id="19171330"/>
<dbReference type="STRING" id="1182542.W9XKB4"/>
<dbReference type="AlphaFoldDB" id="W9XKB4"/>
<evidence type="ECO:0000313" key="3">
    <source>
        <dbReference type="Proteomes" id="UP000019478"/>
    </source>
</evidence>
<sequence length="351" mass="38493">MSRAGSWILVLCATFLADGQATPIALLNLEEFDLALPSAQDVWVAKSEESWNAHLQRSRKVSPAQMEFYSAFCLLLQGTQVTAPVSPFGMLLLIAGLVIHIVTLERTTSVIVPGLAADIDQAPWVASTEKALQACERTWKSHPKSVTNPLYSNEDPLMTDCVPLLMIAYYHTCAPRRLKLLKASLCDTLGNRLPFMRAQLVPSESAQRPTDPSVPADGVASDAREALEDLLMPRTETQWSTLCRVAKFAAAHLLLRAKVGFKHVARVGPLEMGFHYVVAGFEGAILLAFCMSAAGKQQRSDPDTRFLRSVAREIMDEMDDPTYKGGGFAAVPLGALRSMMENGWVWGCKWA</sequence>
<feature type="chain" id="PRO_5004934248" description="Transcription factor domain-containing protein" evidence="1">
    <location>
        <begin position="22"/>
        <end position="351"/>
    </location>
</feature>
<reference evidence="2 3" key="1">
    <citation type="submission" date="2013-03" db="EMBL/GenBank/DDBJ databases">
        <title>The Genome Sequence of Capronia epimyces CBS 606.96.</title>
        <authorList>
            <consortium name="The Broad Institute Genomics Platform"/>
            <person name="Cuomo C."/>
            <person name="de Hoog S."/>
            <person name="Gorbushina A."/>
            <person name="Walker B."/>
            <person name="Young S.K."/>
            <person name="Zeng Q."/>
            <person name="Gargeya S."/>
            <person name="Fitzgerald M."/>
            <person name="Haas B."/>
            <person name="Abouelleil A."/>
            <person name="Allen A.W."/>
            <person name="Alvarado L."/>
            <person name="Arachchi H.M."/>
            <person name="Berlin A.M."/>
            <person name="Chapman S.B."/>
            <person name="Gainer-Dewar J."/>
            <person name="Goldberg J."/>
            <person name="Griggs A."/>
            <person name="Gujja S."/>
            <person name="Hansen M."/>
            <person name="Howarth C."/>
            <person name="Imamovic A."/>
            <person name="Ireland A."/>
            <person name="Larimer J."/>
            <person name="McCowan C."/>
            <person name="Murphy C."/>
            <person name="Pearson M."/>
            <person name="Poon T.W."/>
            <person name="Priest M."/>
            <person name="Roberts A."/>
            <person name="Saif S."/>
            <person name="Shea T."/>
            <person name="Sisk P."/>
            <person name="Sykes S."/>
            <person name="Wortman J."/>
            <person name="Nusbaum C."/>
            <person name="Birren B."/>
        </authorList>
    </citation>
    <scope>NUCLEOTIDE SEQUENCE [LARGE SCALE GENOMIC DNA]</scope>
    <source>
        <strain evidence="2 3">CBS 606.96</strain>
    </source>
</reference>
<evidence type="ECO:0000256" key="1">
    <source>
        <dbReference type="SAM" id="SignalP"/>
    </source>
</evidence>
<gene>
    <name evidence="2" type="ORF">A1O3_07230</name>
</gene>
<dbReference type="HOGENOM" id="CLU_789882_0_0_1"/>
<keyword evidence="3" id="KW-1185">Reference proteome</keyword>
<feature type="signal peptide" evidence="1">
    <location>
        <begin position="1"/>
        <end position="21"/>
    </location>
</feature>
<comment type="caution">
    <text evidence="2">The sequence shown here is derived from an EMBL/GenBank/DDBJ whole genome shotgun (WGS) entry which is preliminary data.</text>
</comment>
<name>W9XKB4_9EURO</name>
<dbReference type="RefSeq" id="XP_007735530.1">
    <property type="nucleotide sequence ID" value="XM_007737340.1"/>
</dbReference>
<protein>
    <recommendedName>
        <fullName evidence="4">Transcription factor domain-containing protein</fullName>
    </recommendedName>
</protein>
<dbReference type="EMBL" id="AMGY01000006">
    <property type="protein sequence ID" value="EXJ80942.1"/>
    <property type="molecule type" value="Genomic_DNA"/>
</dbReference>
<accession>W9XKB4</accession>
<proteinExistence type="predicted"/>
<dbReference type="OrthoDB" id="4152368at2759"/>